<gene>
    <name evidence="6" type="ORF">BUZ14_10250</name>
</gene>
<dbReference type="InterPro" id="IPR040921">
    <property type="entry name" value="Peptidase_S66C"/>
</dbReference>
<dbReference type="InterPro" id="IPR040449">
    <property type="entry name" value="Peptidase_S66_N"/>
</dbReference>
<proteinExistence type="inferred from homology"/>
<evidence type="ECO:0000256" key="1">
    <source>
        <dbReference type="ARBA" id="ARBA00010233"/>
    </source>
</evidence>
<keyword evidence="2" id="KW-0378">Hydrolase</keyword>
<dbReference type="Gene3D" id="3.50.30.60">
    <property type="entry name" value="LD-carboxypeptidase A C-terminal domain-like"/>
    <property type="match status" value="1"/>
</dbReference>
<feature type="domain" description="LD-carboxypeptidase C-terminal" evidence="5">
    <location>
        <begin position="209"/>
        <end position="327"/>
    </location>
</feature>
<dbReference type="CDD" id="cd07062">
    <property type="entry name" value="Peptidase_S66_mccF_like"/>
    <property type="match status" value="1"/>
</dbReference>
<sequence length="344" mass="38921">MIKPQMLEKGDTVAIVSLSSGIAGDKAYIWRTMQGIKNLEQLFGLRVKLMPNALKGSQYLKQHPEARVADLNEALLDQEVKAIINCIGGNDAHTIIPYIDSKLITSNPKIFSGYSDTTSLHLLFYKLGIVSYYGPALLTDFAENGTMDDYTIHHIKHCWFEQHLGHTIRPTKYINVEGADWGSVKGSIQRGRKLNQDYEVLNGKSTVIGKLFGGNLETLMKVLKSDIFPTVEQLNGTILFIETSELEPSIEVFTKYINDLFTEEVLSSIIGIIIGKPHLNRNYESYKKVIMHRIERSNYRNIPVLYNLSFGHNEPKMIVPYGLFAEIDCKHKKFKLLESTVSHV</sequence>
<evidence type="ECO:0000313" key="7">
    <source>
        <dbReference type="Proteomes" id="UP000265541"/>
    </source>
</evidence>
<dbReference type="EMBL" id="QYJN01000005">
    <property type="protein sequence ID" value="RIP33482.1"/>
    <property type="molecule type" value="Genomic_DNA"/>
</dbReference>
<dbReference type="SUPFAM" id="SSF52317">
    <property type="entry name" value="Class I glutamine amidotransferase-like"/>
    <property type="match status" value="1"/>
</dbReference>
<keyword evidence="6" id="KW-0121">Carboxypeptidase</keyword>
<dbReference type="Pfam" id="PF17676">
    <property type="entry name" value="Peptidase_S66C"/>
    <property type="match status" value="1"/>
</dbReference>
<name>A0A3A0VMG9_STAGA</name>
<dbReference type="InterPro" id="IPR003507">
    <property type="entry name" value="S66_fam"/>
</dbReference>
<evidence type="ECO:0000259" key="5">
    <source>
        <dbReference type="Pfam" id="PF17676"/>
    </source>
</evidence>
<evidence type="ECO:0000256" key="2">
    <source>
        <dbReference type="ARBA" id="ARBA00022801"/>
    </source>
</evidence>
<evidence type="ECO:0000256" key="3">
    <source>
        <dbReference type="PIRSR" id="PIRSR028757-1"/>
    </source>
</evidence>
<dbReference type="Proteomes" id="UP000265541">
    <property type="component" value="Unassembled WGS sequence"/>
</dbReference>
<dbReference type="GO" id="GO:0004180">
    <property type="term" value="F:carboxypeptidase activity"/>
    <property type="evidence" value="ECO:0007669"/>
    <property type="project" value="UniProtKB-KW"/>
</dbReference>
<evidence type="ECO:0000259" key="4">
    <source>
        <dbReference type="Pfam" id="PF02016"/>
    </source>
</evidence>
<dbReference type="PANTHER" id="PTHR30237:SF4">
    <property type="entry name" value="LD-CARBOXYPEPTIDASE C-TERMINAL DOMAIN-CONTAINING PROTEIN"/>
    <property type="match status" value="1"/>
</dbReference>
<dbReference type="SUPFAM" id="SSF141986">
    <property type="entry name" value="LD-carboxypeptidase A C-terminal domain-like"/>
    <property type="match status" value="1"/>
</dbReference>
<accession>A0A3A0VMG9</accession>
<dbReference type="InterPro" id="IPR027461">
    <property type="entry name" value="Carboxypeptidase_A_C_sf"/>
</dbReference>
<comment type="caution">
    <text evidence="6">The sequence shown here is derived from an EMBL/GenBank/DDBJ whole genome shotgun (WGS) entry which is preliminary data.</text>
</comment>
<dbReference type="RefSeq" id="WP_119485811.1">
    <property type="nucleotide sequence ID" value="NZ_QYJN01000005.1"/>
</dbReference>
<dbReference type="AlphaFoldDB" id="A0A3A0VMG9"/>
<dbReference type="Gene3D" id="3.40.50.10740">
    <property type="entry name" value="Class I glutamine amidotransferase-like"/>
    <property type="match status" value="1"/>
</dbReference>
<feature type="active site" description="Charge relay system" evidence="3">
    <location>
        <position position="242"/>
    </location>
</feature>
<feature type="domain" description="LD-carboxypeptidase N-terminal" evidence="4">
    <location>
        <begin position="13"/>
        <end position="134"/>
    </location>
</feature>
<dbReference type="PANTHER" id="PTHR30237">
    <property type="entry name" value="MURAMOYLTETRAPEPTIDE CARBOXYPEPTIDASE"/>
    <property type="match status" value="1"/>
</dbReference>
<dbReference type="OrthoDB" id="9807329at2"/>
<dbReference type="PIRSF" id="PIRSF028757">
    <property type="entry name" value="LD-carboxypeptidase"/>
    <property type="match status" value="1"/>
</dbReference>
<evidence type="ECO:0000313" key="6">
    <source>
        <dbReference type="EMBL" id="RIP33482.1"/>
    </source>
</evidence>
<feature type="active site" description="Nucleophile" evidence="3">
    <location>
        <position position="115"/>
    </location>
</feature>
<dbReference type="InterPro" id="IPR029062">
    <property type="entry name" value="Class_I_gatase-like"/>
</dbReference>
<protein>
    <submittedName>
        <fullName evidence="6">LD-carboxypeptidase</fullName>
    </submittedName>
</protein>
<dbReference type="InterPro" id="IPR027478">
    <property type="entry name" value="LdcA_N"/>
</dbReference>
<comment type="similarity">
    <text evidence="1">Belongs to the peptidase S66 family.</text>
</comment>
<reference evidence="6 7" key="1">
    <citation type="journal article" date="2016" name="Front. Microbiol.">
        <title>Comprehensive Phylogenetic Analysis of Bovine Non-aureus Staphylococci Species Based on Whole-Genome Sequencing.</title>
        <authorList>
            <person name="Naushad S."/>
            <person name="Barkema H.W."/>
            <person name="Luby C."/>
            <person name="Condas L.A."/>
            <person name="Nobrega D.B."/>
            <person name="Carson D.A."/>
            <person name="De Buck J."/>
        </authorList>
    </citation>
    <scope>NUCLEOTIDE SEQUENCE [LARGE SCALE GENOMIC DNA]</scope>
    <source>
        <strain evidence="6 7">SNUC 4781</strain>
    </source>
</reference>
<keyword evidence="6" id="KW-0645">Protease</keyword>
<dbReference type="Pfam" id="PF02016">
    <property type="entry name" value="Peptidase_S66"/>
    <property type="match status" value="1"/>
</dbReference>
<feature type="active site" description="Charge relay system" evidence="3">
    <location>
        <position position="312"/>
    </location>
</feature>
<organism evidence="6 7">
    <name type="scientific">Staphylococcus gallinarum</name>
    <dbReference type="NCBI Taxonomy" id="1293"/>
    <lineage>
        <taxon>Bacteria</taxon>
        <taxon>Bacillati</taxon>
        <taxon>Bacillota</taxon>
        <taxon>Bacilli</taxon>
        <taxon>Bacillales</taxon>
        <taxon>Staphylococcaceae</taxon>
        <taxon>Staphylococcus</taxon>
    </lineage>
</organism>